<evidence type="ECO:0000259" key="5">
    <source>
        <dbReference type="PROSITE" id="PS50931"/>
    </source>
</evidence>
<gene>
    <name evidence="6" type="ORF">JWJ88_20480</name>
</gene>
<feature type="domain" description="HTH lysR-type" evidence="5">
    <location>
        <begin position="1"/>
        <end position="52"/>
    </location>
</feature>
<dbReference type="SUPFAM" id="SSF53850">
    <property type="entry name" value="Periplasmic binding protein-like II"/>
    <property type="match status" value="1"/>
</dbReference>
<comment type="similarity">
    <text evidence="1">Belongs to the LysR transcriptional regulatory family.</text>
</comment>
<dbReference type="InterPro" id="IPR036390">
    <property type="entry name" value="WH_DNA-bd_sf"/>
</dbReference>
<keyword evidence="4" id="KW-0804">Transcription</keyword>
<dbReference type="Pfam" id="PF03466">
    <property type="entry name" value="LysR_substrate"/>
    <property type="match status" value="1"/>
</dbReference>
<dbReference type="PANTHER" id="PTHR30419">
    <property type="entry name" value="HTH-TYPE TRANSCRIPTIONAL REGULATOR YBHD"/>
    <property type="match status" value="1"/>
</dbReference>
<evidence type="ECO:0000313" key="7">
    <source>
        <dbReference type="Proteomes" id="UP000663629"/>
    </source>
</evidence>
<geneLocation type="plasmid" evidence="6 7">
    <name>p2</name>
</geneLocation>
<dbReference type="Gene3D" id="1.10.10.10">
    <property type="entry name" value="Winged helix-like DNA-binding domain superfamily/Winged helix DNA-binding domain"/>
    <property type="match status" value="2"/>
</dbReference>
<name>A0ABX7JRQ7_9RHOB</name>
<dbReference type="PRINTS" id="PR00039">
    <property type="entry name" value="HTHLYSR"/>
</dbReference>
<dbReference type="SUPFAM" id="SSF46785">
    <property type="entry name" value="Winged helix' DNA-binding domain"/>
    <property type="match status" value="2"/>
</dbReference>
<sequence length="386" mass="43410">MRIFAHAADLQNLRRTAEVLSMSQPAVTQAITRLEEELDCQLFDRNSAGSLMRPEGRVLARRTELMFQQIEAALGEFGVPVRRADTATYQITRSQIRALTEIARSISFADAARKAGLSTVALHRAARDLERNLGKQVFVAGQSGFVATRNAEQLARRLAVALREIDWAVDEIAQVRGHRGGTLRLGAMPLAGGFLLGRALDEIMRHYPAMHAVVHTADARELTTRLRRGDLDIVVGMNRPQLETDDVVQEPMVFSPFVVIARRDHPLTRKTEVSLDDLSEFDWIAPTFGSTRRGVFNSLFARMSKPPIPKVETNSLTTIRTLMSVSDRLTMITRFEFEFEHGVADFQILPFEQITEGNAIGVIQRRNWQPTALHLKFLDILRQQTT</sequence>
<dbReference type="InterPro" id="IPR036388">
    <property type="entry name" value="WH-like_DNA-bd_sf"/>
</dbReference>
<keyword evidence="2" id="KW-0805">Transcription regulation</keyword>
<dbReference type="Pfam" id="PF00126">
    <property type="entry name" value="HTH_1"/>
    <property type="match status" value="2"/>
</dbReference>
<dbReference type="InterPro" id="IPR005119">
    <property type="entry name" value="LysR_subst-bd"/>
</dbReference>
<dbReference type="InterPro" id="IPR000847">
    <property type="entry name" value="LysR_HTH_N"/>
</dbReference>
<reference evidence="6 7" key="1">
    <citation type="submission" date="2021-02" db="EMBL/GenBank/DDBJ databases">
        <title>Paracoccus methylovroum sp.nov., a new methanol and methylamine utilizing methylotrophic denitrifer.</title>
        <authorList>
            <person name="Timsy T."/>
            <person name="Behrendt U."/>
            <person name="Ulrich A."/>
            <person name="Spanner T."/>
            <person name="Foesel B.U."/>
            <person name="Horn M.A."/>
            <person name="Kolb S."/>
        </authorList>
    </citation>
    <scope>NUCLEOTIDE SEQUENCE [LARGE SCALE GENOMIC DNA]</scope>
    <source>
        <strain evidence="6 7">H4-D09</strain>
        <plasmid evidence="6 7">p2</plasmid>
    </source>
</reference>
<dbReference type="Gene3D" id="3.40.190.10">
    <property type="entry name" value="Periplasmic binding protein-like II"/>
    <property type="match status" value="2"/>
</dbReference>
<evidence type="ECO:0000256" key="3">
    <source>
        <dbReference type="ARBA" id="ARBA00023125"/>
    </source>
</evidence>
<evidence type="ECO:0000256" key="2">
    <source>
        <dbReference type="ARBA" id="ARBA00023015"/>
    </source>
</evidence>
<keyword evidence="6" id="KW-0614">Plasmid</keyword>
<keyword evidence="3" id="KW-0238">DNA-binding</keyword>
<keyword evidence="7" id="KW-1185">Reference proteome</keyword>
<evidence type="ECO:0000313" key="6">
    <source>
        <dbReference type="EMBL" id="QRZ16156.1"/>
    </source>
</evidence>
<evidence type="ECO:0000256" key="4">
    <source>
        <dbReference type="ARBA" id="ARBA00023163"/>
    </source>
</evidence>
<dbReference type="PROSITE" id="PS50931">
    <property type="entry name" value="HTH_LYSR"/>
    <property type="match status" value="2"/>
</dbReference>
<dbReference type="PANTHER" id="PTHR30419:SF7">
    <property type="entry name" value="HTH-TYPE TRANSCRIPTIONAL REGULATOR TDCA"/>
    <property type="match status" value="1"/>
</dbReference>
<organism evidence="6 7">
    <name type="scientific">Paracoccus methylovorus</name>
    <dbReference type="NCBI Taxonomy" id="2812658"/>
    <lineage>
        <taxon>Bacteria</taxon>
        <taxon>Pseudomonadati</taxon>
        <taxon>Pseudomonadota</taxon>
        <taxon>Alphaproteobacteria</taxon>
        <taxon>Rhodobacterales</taxon>
        <taxon>Paracoccaceae</taxon>
        <taxon>Paracoccus</taxon>
    </lineage>
</organism>
<dbReference type="Proteomes" id="UP000663629">
    <property type="component" value="Plasmid p2"/>
</dbReference>
<feature type="domain" description="HTH lysR-type" evidence="5">
    <location>
        <begin position="91"/>
        <end position="148"/>
    </location>
</feature>
<evidence type="ECO:0000256" key="1">
    <source>
        <dbReference type="ARBA" id="ARBA00009437"/>
    </source>
</evidence>
<accession>A0ABX7JRQ7</accession>
<dbReference type="EMBL" id="CP070372">
    <property type="protein sequence ID" value="QRZ16156.1"/>
    <property type="molecule type" value="Genomic_DNA"/>
</dbReference>
<protein>
    <submittedName>
        <fullName evidence="6">LysR family transcriptional regulator</fullName>
    </submittedName>
</protein>
<proteinExistence type="inferred from homology"/>
<dbReference type="InterPro" id="IPR050950">
    <property type="entry name" value="HTH-type_LysR_regulators"/>
</dbReference>